<dbReference type="GO" id="GO:0003723">
    <property type="term" value="F:RNA binding"/>
    <property type="evidence" value="ECO:0007669"/>
    <property type="project" value="UniProtKB-KW"/>
</dbReference>
<sequence length="76" mass="8419">MSNTDPQDLPIRDEMIRLGQLLKLASLAEDGIEAKQLIEDGLVQVNGEIEERRGRQLHPGDVISVNGEAIRIVTED</sequence>
<evidence type="ECO:0000256" key="1">
    <source>
        <dbReference type="PROSITE-ProRule" id="PRU00182"/>
    </source>
</evidence>
<dbReference type="Proteomes" id="UP000680588">
    <property type="component" value="Chromosome"/>
</dbReference>
<dbReference type="PROSITE" id="PS50889">
    <property type="entry name" value="S4"/>
    <property type="match status" value="1"/>
</dbReference>
<evidence type="ECO:0000313" key="2">
    <source>
        <dbReference type="EMBL" id="QWQ37250.1"/>
    </source>
</evidence>
<dbReference type="InterPro" id="IPR036986">
    <property type="entry name" value="S4_RNA-bd_sf"/>
</dbReference>
<name>A0A975XLR5_9MICC</name>
<gene>
    <name evidence="2" type="ORF">KG104_05695</name>
</gene>
<keyword evidence="1" id="KW-0694">RNA-binding</keyword>
<dbReference type="RefSeq" id="WP_207347534.1">
    <property type="nucleotide sequence ID" value="NZ_CP076456.1"/>
</dbReference>
<dbReference type="CDD" id="cd00165">
    <property type="entry name" value="S4"/>
    <property type="match status" value="1"/>
</dbReference>
<dbReference type="Gene3D" id="3.10.290.10">
    <property type="entry name" value="RNA-binding S4 domain"/>
    <property type="match status" value="1"/>
</dbReference>
<keyword evidence="3" id="KW-1185">Reference proteome</keyword>
<dbReference type="KEGG" id="asun:KG104_05695"/>
<dbReference type="AlphaFoldDB" id="A0A975XLR5"/>
<proteinExistence type="predicted"/>
<dbReference type="EMBL" id="CP076456">
    <property type="protein sequence ID" value="QWQ37250.1"/>
    <property type="molecule type" value="Genomic_DNA"/>
</dbReference>
<accession>A0A975XLR5</accession>
<evidence type="ECO:0000313" key="3">
    <source>
        <dbReference type="Proteomes" id="UP000680588"/>
    </source>
</evidence>
<dbReference type="Pfam" id="PF13275">
    <property type="entry name" value="S4_2"/>
    <property type="match status" value="1"/>
</dbReference>
<protein>
    <submittedName>
        <fullName evidence="2">RNA-binding S4 domain-containing protein</fullName>
    </submittedName>
</protein>
<reference evidence="2" key="1">
    <citation type="submission" date="2021-06" db="EMBL/GenBank/DDBJ databases">
        <title>Novel species in genus Arthrobacter.</title>
        <authorList>
            <person name="Zhang G."/>
        </authorList>
    </citation>
    <scope>NUCLEOTIDE SEQUENCE</scope>
    <source>
        <strain evidence="2">Zg-ZUI122</strain>
    </source>
</reference>
<dbReference type="SUPFAM" id="SSF55174">
    <property type="entry name" value="Alpha-L RNA-binding motif"/>
    <property type="match status" value="1"/>
</dbReference>
<organism evidence="2 3">
    <name type="scientific">Arthrobacter sunyaminii</name>
    <dbReference type="NCBI Taxonomy" id="2816859"/>
    <lineage>
        <taxon>Bacteria</taxon>
        <taxon>Bacillati</taxon>
        <taxon>Actinomycetota</taxon>
        <taxon>Actinomycetes</taxon>
        <taxon>Micrococcales</taxon>
        <taxon>Micrococcaceae</taxon>
        <taxon>Arthrobacter</taxon>
    </lineage>
</organism>